<dbReference type="InterPro" id="IPR039448">
    <property type="entry name" value="Beta_helix"/>
</dbReference>
<keyword evidence="4" id="KW-1185">Reference proteome</keyword>
<dbReference type="Pfam" id="PF13229">
    <property type="entry name" value="Beta_helix"/>
    <property type="match status" value="1"/>
</dbReference>
<name>A0A9P8VY23_9HYPO</name>
<evidence type="ECO:0000256" key="1">
    <source>
        <dbReference type="SAM" id="SignalP"/>
    </source>
</evidence>
<dbReference type="SUPFAM" id="SSF51126">
    <property type="entry name" value="Pectin lyase-like"/>
    <property type="match status" value="1"/>
</dbReference>
<comment type="caution">
    <text evidence="3">The sequence shown here is derived from an EMBL/GenBank/DDBJ whole genome shotgun (WGS) entry which is preliminary data.</text>
</comment>
<evidence type="ECO:0000313" key="4">
    <source>
        <dbReference type="Proteomes" id="UP000777438"/>
    </source>
</evidence>
<sequence length="393" mass="41430">MKIASVLVAFFGLAAATPLSSPNDPAARGSCKFKDSRCCLPDEDHPYPDGYPKFDAKKHRTITVKAGKSIQKAINSAACGDRILVEAGTYAEQLTVNTDGIQLIGNGAILVPPKTAVKNTCSGLAGPGSEAGICVTGSGVKLAKFITEHRKVISVEKTVKDVVVAGFKVQKFSGLNIAVVGAKNTRIVKNKVSDGGSYGALTVGSYNTIVAHNQVTSTQLGFIGICMDNFSDVLVSNNKITNQVIALCVQTTSAKVQYNKVSNSCYGAFVDPGVKGPKVIHNYIGPSNPNCGKIGVTGILLDGSINTEVRDNVIEEQKNGGFGAGVAVIDDECKAENDSLSCRLLGHKAIAKDNAILRNTFRKNDYDIFVNTTGTGNVVSCNECTLPSKYCKK</sequence>
<dbReference type="InterPro" id="IPR012334">
    <property type="entry name" value="Pectin_lyas_fold"/>
</dbReference>
<dbReference type="Proteomes" id="UP000777438">
    <property type="component" value="Unassembled WGS sequence"/>
</dbReference>
<feature type="domain" description="Right handed beta helix" evidence="2">
    <location>
        <begin position="131"/>
        <end position="282"/>
    </location>
</feature>
<reference evidence="3 4" key="1">
    <citation type="journal article" date="2021" name="Nat. Commun.">
        <title>Genetic determinants of endophytism in the Arabidopsis root mycobiome.</title>
        <authorList>
            <person name="Mesny F."/>
            <person name="Miyauchi S."/>
            <person name="Thiergart T."/>
            <person name="Pickel B."/>
            <person name="Atanasova L."/>
            <person name="Karlsson M."/>
            <person name="Huettel B."/>
            <person name="Barry K.W."/>
            <person name="Haridas S."/>
            <person name="Chen C."/>
            <person name="Bauer D."/>
            <person name="Andreopoulos W."/>
            <person name="Pangilinan J."/>
            <person name="LaButti K."/>
            <person name="Riley R."/>
            <person name="Lipzen A."/>
            <person name="Clum A."/>
            <person name="Drula E."/>
            <person name="Henrissat B."/>
            <person name="Kohler A."/>
            <person name="Grigoriev I.V."/>
            <person name="Martin F.M."/>
            <person name="Hacquard S."/>
        </authorList>
    </citation>
    <scope>NUCLEOTIDE SEQUENCE [LARGE SCALE GENOMIC DNA]</scope>
    <source>
        <strain evidence="3 4">MPI-CAGE-CH-0241</strain>
    </source>
</reference>
<proteinExistence type="predicted"/>
<dbReference type="OrthoDB" id="3488255at2759"/>
<feature type="chain" id="PRO_5040186163" evidence="1">
    <location>
        <begin position="17"/>
        <end position="393"/>
    </location>
</feature>
<dbReference type="GO" id="GO:0016829">
    <property type="term" value="F:lyase activity"/>
    <property type="evidence" value="ECO:0007669"/>
    <property type="project" value="UniProtKB-KW"/>
</dbReference>
<evidence type="ECO:0000259" key="2">
    <source>
        <dbReference type="Pfam" id="PF13229"/>
    </source>
</evidence>
<evidence type="ECO:0000313" key="3">
    <source>
        <dbReference type="EMBL" id="KAH6884597.1"/>
    </source>
</evidence>
<gene>
    <name evidence="3" type="ORF">B0T10DRAFT_579349</name>
</gene>
<organism evidence="3 4">
    <name type="scientific">Thelonectria olida</name>
    <dbReference type="NCBI Taxonomy" id="1576542"/>
    <lineage>
        <taxon>Eukaryota</taxon>
        <taxon>Fungi</taxon>
        <taxon>Dikarya</taxon>
        <taxon>Ascomycota</taxon>
        <taxon>Pezizomycotina</taxon>
        <taxon>Sordariomycetes</taxon>
        <taxon>Hypocreomycetidae</taxon>
        <taxon>Hypocreales</taxon>
        <taxon>Nectriaceae</taxon>
        <taxon>Thelonectria</taxon>
    </lineage>
</organism>
<accession>A0A9P8VY23</accession>
<dbReference type="AlphaFoldDB" id="A0A9P8VY23"/>
<feature type="signal peptide" evidence="1">
    <location>
        <begin position="1"/>
        <end position="16"/>
    </location>
</feature>
<protein>
    <submittedName>
        <fullName evidence="3">Pectin lyase fold/virulence factor</fullName>
    </submittedName>
</protein>
<dbReference type="Gene3D" id="2.160.20.10">
    <property type="entry name" value="Single-stranded right-handed beta-helix, Pectin lyase-like"/>
    <property type="match status" value="1"/>
</dbReference>
<dbReference type="EMBL" id="JAGPYM010000020">
    <property type="protein sequence ID" value="KAH6884597.1"/>
    <property type="molecule type" value="Genomic_DNA"/>
</dbReference>
<dbReference type="InterPro" id="IPR011050">
    <property type="entry name" value="Pectin_lyase_fold/virulence"/>
</dbReference>
<keyword evidence="3" id="KW-0456">Lyase</keyword>
<keyword evidence="1" id="KW-0732">Signal</keyword>